<reference evidence="2 3" key="1">
    <citation type="submission" date="2020-11" db="EMBL/GenBank/DDBJ databases">
        <authorList>
            <person name="Kim M.K."/>
        </authorList>
    </citation>
    <scope>NUCLEOTIDE SEQUENCE [LARGE SCALE GENOMIC DNA]</scope>
    <source>
        <strain evidence="2 3">BT683</strain>
    </source>
</reference>
<dbReference type="Pfam" id="PF09346">
    <property type="entry name" value="SMI1_KNR4"/>
    <property type="match status" value="1"/>
</dbReference>
<proteinExistence type="predicted"/>
<dbReference type="EMBL" id="JADQDQ010000020">
    <property type="protein sequence ID" value="MBF9239884.1"/>
    <property type="molecule type" value="Genomic_DNA"/>
</dbReference>
<gene>
    <name evidence="2" type="ORF">I2I05_21005</name>
</gene>
<dbReference type="RefSeq" id="WP_196284235.1">
    <property type="nucleotide sequence ID" value="NZ_JADQDQ010000020.1"/>
</dbReference>
<dbReference type="InterPro" id="IPR018958">
    <property type="entry name" value="Knr4/Smi1-like_dom"/>
</dbReference>
<accession>A0ABS0IPA6</accession>
<dbReference type="Proteomes" id="UP000597617">
    <property type="component" value="Unassembled WGS sequence"/>
</dbReference>
<dbReference type="InterPro" id="IPR037883">
    <property type="entry name" value="Knr4/Smi1-like_sf"/>
</dbReference>
<name>A0ABS0IPA6_9BACT</name>
<dbReference type="Gene3D" id="3.40.1580.10">
    <property type="entry name" value="SMI1/KNR4-like"/>
    <property type="match status" value="1"/>
</dbReference>
<evidence type="ECO:0000313" key="2">
    <source>
        <dbReference type="EMBL" id="MBF9239884.1"/>
    </source>
</evidence>
<organism evidence="2 3">
    <name type="scientific">Hymenobacter jeongseonensis</name>
    <dbReference type="NCBI Taxonomy" id="2791027"/>
    <lineage>
        <taxon>Bacteria</taxon>
        <taxon>Pseudomonadati</taxon>
        <taxon>Bacteroidota</taxon>
        <taxon>Cytophagia</taxon>
        <taxon>Cytophagales</taxon>
        <taxon>Hymenobacteraceae</taxon>
        <taxon>Hymenobacter</taxon>
    </lineage>
</organism>
<dbReference type="SUPFAM" id="SSF160631">
    <property type="entry name" value="SMI1/KNR4-like"/>
    <property type="match status" value="1"/>
</dbReference>
<sequence length="160" mass="17362">MPINLSAFWAPSSLPASPLRPDYVPVAEQELGVRLSAELLALLAQQNGGDTRGFAFLTTQATSWSATHVPFEELFGLVPPRDSGPASLLDSAYLTQEWGLPEKQVLLSGDGHCFISLDYRNGPEPTVAWIDTEMEQEVQLAESFAVFLAGLVDSDSLPEE</sequence>
<evidence type="ECO:0000259" key="1">
    <source>
        <dbReference type="Pfam" id="PF09346"/>
    </source>
</evidence>
<comment type="caution">
    <text evidence="2">The sequence shown here is derived from an EMBL/GenBank/DDBJ whole genome shotgun (WGS) entry which is preliminary data.</text>
</comment>
<evidence type="ECO:0000313" key="3">
    <source>
        <dbReference type="Proteomes" id="UP000597617"/>
    </source>
</evidence>
<protein>
    <submittedName>
        <fullName evidence="2">SMI1/KNR4 family protein</fullName>
    </submittedName>
</protein>
<feature type="domain" description="Knr4/Smi1-like" evidence="1">
    <location>
        <begin position="23"/>
        <end position="149"/>
    </location>
</feature>
<keyword evidence="3" id="KW-1185">Reference proteome</keyword>